<protein>
    <recommendedName>
        <fullName evidence="2">CASTOR ACT domain-containing protein</fullName>
    </recommendedName>
</protein>
<comment type="caution">
    <text evidence="3">The sequence shown here is derived from an EMBL/GenBank/DDBJ whole genome shotgun (WGS) entry which is preliminary data.</text>
</comment>
<feature type="compositionally biased region" description="Low complexity" evidence="1">
    <location>
        <begin position="280"/>
        <end position="291"/>
    </location>
</feature>
<feature type="compositionally biased region" description="Acidic residues" evidence="1">
    <location>
        <begin position="468"/>
        <end position="487"/>
    </location>
</feature>
<evidence type="ECO:0000256" key="1">
    <source>
        <dbReference type="SAM" id="MobiDB-lite"/>
    </source>
</evidence>
<reference evidence="3" key="1">
    <citation type="submission" date="2023-11" db="EMBL/GenBank/DDBJ databases">
        <authorList>
            <person name="De Vega J J."/>
            <person name="De Vega J J."/>
        </authorList>
    </citation>
    <scope>NUCLEOTIDE SEQUENCE</scope>
</reference>
<feature type="compositionally biased region" description="Low complexity" evidence="1">
    <location>
        <begin position="181"/>
        <end position="193"/>
    </location>
</feature>
<dbReference type="InterPro" id="IPR051719">
    <property type="entry name" value="CASTOR_mTORC1"/>
</dbReference>
<dbReference type="EMBL" id="CAVNYO010000405">
    <property type="protein sequence ID" value="CAK5275467.1"/>
    <property type="molecule type" value="Genomic_DNA"/>
</dbReference>
<keyword evidence="4" id="KW-1185">Reference proteome</keyword>
<gene>
    <name evidence="3" type="ORF">MYCIT1_LOCUS23232</name>
</gene>
<evidence type="ECO:0000259" key="2">
    <source>
        <dbReference type="Pfam" id="PF13840"/>
    </source>
</evidence>
<feature type="compositionally biased region" description="Polar residues" evidence="1">
    <location>
        <begin position="438"/>
        <end position="447"/>
    </location>
</feature>
<evidence type="ECO:0000313" key="4">
    <source>
        <dbReference type="Proteomes" id="UP001295794"/>
    </source>
</evidence>
<feature type="compositionally biased region" description="Low complexity" evidence="1">
    <location>
        <begin position="448"/>
        <end position="459"/>
    </location>
</feature>
<dbReference type="InterPro" id="IPR027795">
    <property type="entry name" value="CASTOR_ACT_dom"/>
</dbReference>
<dbReference type="GO" id="GO:0006520">
    <property type="term" value="P:amino acid metabolic process"/>
    <property type="evidence" value="ECO:0007669"/>
    <property type="project" value="UniProtKB-ARBA"/>
</dbReference>
<evidence type="ECO:0000313" key="3">
    <source>
        <dbReference type="EMBL" id="CAK5275467.1"/>
    </source>
</evidence>
<feature type="domain" description="CASTOR ACT" evidence="2">
    <location>
        <begin position="79"/>
        <end position="139"/>
    </location>
</feature>
<feature type="region of interest" description="Disordered" evidence="1">
    <location>
        <begin position="170"/>
        <end position="227"/>
    </location>
</feature>
<dbReference type="GO" id="GO:0046394">
    <property type="term" value="P:carboxylic acid biosynthetic process"/>
    <property type="evidence" value="ECO:0007669"/>
    <property type="project" value="UniProtKB-ARBA"/>
</dbReference>
<dbReference type="Gene3D" id="3.30.2130.10">
    <property type="entry name" value="VC0802-like"/>
    <property type="match status" value="2"/>
</dbReference>
<feature type="region of interest" description="Disordered" evidence="1">
    <location>
        <begin position="360"/>
        <end position="402"/>
    </location>
</feature>
<dbReference type="InterPro" id="IPR045865">
    <property type="entry name" value="ACT-like_dom_sf"/>
</dbReference>
<dbReference type="AlphaFoldDB" id="A0AAD2HGN0"/>
<feature type="compositionally biased region" description="Polar residues" evidence="1">
    <location>
        <begin position="391"/>
        <end position="402"/>
    </location>
</feature>
<proteinExistence type="predicted"/>
<dbReference type="SUPFAM" id="SSF55021">
    <property type="entry name" value="ACT-like"/>
    <property type="match status" value="1"/>
</dbReference>
<feature type="compositionally biased region" description="Low complexity" evidence="1">
    <location>
        <begin position="206"/>
        <end position="227"/>
    </location>
</feature>
<organism evidence="3 4">
    <name type="scientific">Mycena citricolor</name>
    <dbReference type="NCBI Taxonomy" id="2018698"/>
    <lineage>
        <taxon>Eukaryota</taxon>
        <taxon>Fungi</taxon>
        <taxon>Dikarya</taxon>
        <taxon>Basidiomycota</taxon>
        <taxon>Agaricomycotina</taxon>
        <taxon>Agaricomycetes</taxon>
        <taxon>Agaricomycetidae</taxon>
        <taxon>Agaricales</taxon>
        <taxon>Marasmiineae</taxon>
        <taxon>Mycenaceae</taxon>
        <taxon>Mycena</taxon>
    </lineage>
</organism>
<accession>A0AAD2HGN0</accession>
<dbReference type="Proteomes" id="UP001295794">
    <property type="component" value="Unassembled WGS sequence"/>
</dbReference>
<sequence>MQVTITRLPTVLSVVSIPRSHLDRFTHPVLRTLLLPNPSFLSVTCNEIELSIFAEPQAVDAFDAFVKSGNGYRDGMEVSHERWCVLQIDSHSDQLDNAGARVSELSAPLAAAGISILYLSSYTSDYIFVKERRLAEAMSLFAAAGFSLYASHPDLLTALISVPPGPVLRERSGSAPVPPTSASRSSSKSSSSKSKSRSKASKRGSARAQSTPDPSIAAAASSSSQPPKMATIPAIRILAPDLACVGLVDTDDMVAQWALKVVKLVAFPDLIPLPGAAKSPGNPTPRGRGTPLMEEVDDGYFSHSSSPSPNRDKKDIEEEPQVSRSPPREMPSRLDGLPPALEFESSASSSTSWLSGTVVTEPFPKKSAPNRSSSTQDGHAPRTKAHDISFYSFTRTPDGSSLTTSTRVLSALFPPEERHMVICGSELDESDRERNAWISRNGSSGYTSMPSSPVISVPPRWESRRSEDSDDDEDISTEDEDDEDDEDPGGHSLMSALQIDLRSTGLDTHGLVHRFSRALAGGGVNHMYASTLRSANILVPSGRARRAGALLNSC</sequence>
<feature type="compositionally biased region" description="Basic residues" evidence="1">
    <location>
        <begin position="194"/>
        <end position="205"/>
    </location>
</feature>
<dbReference type="PANTHER" id="PTHR31131">
    <property type="entry name" value="CHROMOSOME 1, WHOLE GENOME SHOTGUN SEQUENCE"/>
    <property type="match status" value="1"/>
</dbReference>
<feature type="region of interest" description="Disordered" evidence="1">
    <location>
        <begin position="438"/>
        <end position="492"/>
    </location>
</feature>
<feature type="region of interest" description="Disordered" evidence="1">
    <location>
        <begin position="272"/>
        <end position="348"/>
    </location>
</feature>
<dbReference type="Pfam" id="PF13840">
    <property type="entry name" value="ACT_7"/>
    <property type="match status" value="1"/>
</dbReference>
<name>A0AAD2HGN0_9AGAR</name>
<dbReference type="PANTHER" id="PTHR31131:SF6">
    <property type="entry name" value="CASTOR ACT DOMAIN-CONTAINING PROTEIN"/>
    <property type="match status" value="1"/>
</dbReference>